<keyword evidence="3" id="KW-1185">Reference proteome</keyword>
<dbReference type="Gene3D" id="3.40.50.300">
    <property type="entry name" value="P-loop containing nucleotide triphosphate hydrolases"/>
    <property type="match status" value="1"/>
</dbReference>
<dbReference type="Pfam" id="PF00071">
    <property type="entry name" value="Ras"/>
    <property type="match status" value="1"/>
</dbReference>
<evidence type="ECO:0000313" key="3">
    <source>
        <dbReference type="Proteomes" id="UP000316621"/>
    </source>
</evidence>
<dbReference type="SUPFAM" id="SSF52540">
    <property type="entry name" value="P-loop containing nucleoside triphosphate hydrolases"/>
    <property type="match status" value="1"/>
</dbReference>
<dbReference type="GO" id="GO:0005525">
    <property type="term" value="F:GTP binding"/>
    <property type="evidence" value="ECO:0007669"/>
    <property type="project" value="InterPro"/>
</dbReference>
<dbReference type="STRING" id="3469.A0A4Y7LAG6"/>
<dbReference type="InterPro" id="IPR001806">
    <property type="entry name" value="Small_GTPase"/>
</dbReference>
<proteinExistence type="predicted"/>
<dbReference type="GO" id="GO:0003924">
    <property type="term" value="F:GTPase activity"/>
    <property type="evidence" value="ECO:0007669"/>
    <property type="project" value="InterPro"/>
</dbReference>
<reference evidence="2 3" key="1">
    <citation type="journal article" date="2018" name="Science">
        <title>The opium poppy genome and morphinan production.</title>
        <authorList>
            <person name="Guo L."/>
            <person name="Winzer T."/>
            <person name="Yang X."/>
            <person name="Li Y."/>
            <person name="Ning Z."/>
            <person name="He Z."/>
            <person name="Teodor R."/>
            <person name="Lu Y."/>
            <person name="Bowser T.A."/>
            <person name="Graham I.A."/>
            <person name="Ye K."/>
        </authorList>
    </citation>
    <scope>NUCLEOTIDE SEQUENCE [LARGE SCALE GENOMIC DNA]</scope>
    <source>
        <strain evidence="3">cv. HN1</strain>
        <tissue evidence="2">Leaves</tissue>
    </source>
</reference>
<gene>
    <name evidence="2" type="ORF">C5167_044079</name>
</gene>
<dbReference type="AlphaFoldDB" id="A0A4Y7LAG6"/>
<organism evidence="2 3">
    <name type="scientific">Papaver somniferum</name>
    <name type="common">Opium poppy</name>
    <dbReference type="NCBI Taxonomy" id="3469"/>
    <lineage>
        <taxon>Eukaryota</taxon>
        <taxon>Viridiplantae</taxon>
        <taxon>Streptophyta</taxon>
        <taxon>Embryophyta</taxon>
        <taxon>Tracheophyta</taxon>
        <taxon>Spermatophyta</taxon>
        <taxon>Magnoliopsida</taxon>
        <taxon>Ranunculales</taxon>
        <taxon>Papaveraceae</taxon>
        <taxon>Papaveroideae</taxon>
        <taxon>Papaver</taxon>
    </lineage>
</organism>
<dbReference type="Proteomes" id="UP000316621">
    <property type="component" value="Chromosome 10"/>
</dbReference>
<dbReference type="SMART" id="SM00175">
    <property type="entry name" value="RAB"/>
    <property type="match status" value="1"/>
</dbReference>
<protein>
    <submittedName>
        <fullName evidence="2">Uncharacterized protein</fullName>
    </submittedName>
</protein>
<evidence type="ECO:0000256" key="1">
    <source>
        <dbReference type="SAM" id="MobiDB-lite"/>
    </source>
</evidence>
<dbReference type="InterPro" id="IPR027417">
    <property type="entry name" value="P-loop_NTPase"/>
</dbReference>
<sequence length="256" mass="28174">MDTFKVLVVGYRKTGKSSILRSLNGHMDPDLNTCNVDFPTRDDGNLRFVCSEHSEITMTNVCAYHGIMIVFDVMQMESYRRMQTFCRILKSLGMNKPVVIVGNKSDYPNWKVKGIAADKVFDLPFVPTLSFVQGVDVPLPQPDLPAPIADNAANADEEAVQAPNADEEAAQAPIANEEVILKSPTLTCLDAMDDPNPGPVDGASDPNNIPAKAAPLPLPSNKVLNRKPTLRIRGNEGELDLEDIIRSQRRSCCYYL</sequence>
<dbReference type="EMBL" id="CM010724">
    <property type="protein sequence ID" value="RZC81508.1"/>
    <property type="molecule type" value="Genomic_DNA"/>
</dbReference>
<dbReference type="Gramene" id="RZC81508">
    <property type="protein sequence ID" value="RZC81508"/>
    <property type="gene ID" value="C5167_044079"/>
</dbReference>
<accession>A0A4Y7LAG6</accession>
<evidence type="ECO:0000313" key="2">
    <source>
        <dbReference type="EMBL" id="RZC81508.1"/>
    </source>
</evidence>
<dbReference type="PRINTS" id="PR00449">
    <property type="entry name" value="RASTRNSFRMNG"/>
</dbReference>
<feature type="region of interest" description="Disordered" evidence="1">
    <location>
        <begin position="195"/>
        <end position="220"/>
    </location>
</feature>
<name>A0A4Y7LAG6_PAPSO</name>